<gene>
    <name evidence="1" type="ORF">MNBD_ALPHA07-985</name>
</gene>
<name>A0A3B0SQB6_9ZZZZ</name>
<protein>
    <submittedName>
        <fullName evidence="1">Uncharacterized protein</fullName>
    </submittedName>
</protein>
<dbReference type="EMBL" id="UOEG01000246">
    <property type="protein sequence ID" value="VAW02759.1"/>
    <property type="molecule type" value="Genomic_DNA"/>
</dbReference>
<sequence>MIENQGDGGQKIVTIFDDIYNLDDCSAYFRAMDHAGFRTAHHAVAQFRKTRDELARVRELEAVNVMDFASGYGIAAALMRYDISLDDVLRRYRDDWFDQASTKDVIAADAKWYGGHRRGGLQDRFAGIDIADRALSYGCDVGIFDAGFAEDLQADAPSDGLQHWLSTCDLIVECGSVVHMLPGALARVLDASERRPWVVTAPIRGNDTSEAIEVMQSRGMVVEVLDVPPFRHRRFADADEQTRAIANARARGHDTDGFESEGYFHAQVFLARPEDEATPAANWLQIPTPV</sequence>
<dbReference type="AlphaFoldDB" id="A0A3B0SQB6"/>
<evidence type="ECO:0000313" key="1">
    <source>
        <dbReference type="EMBL" id="VAW02759.1"/>
    </source>
</evidence>
<organism evidence="1">
    <name type="scientific">hydrothermal vent metagenome</name>
    <dbReference type="NCBI Taxonomy" id="652676"/>
    <lineage>
        <taxon>unclassified sequences</taxon>
        <taxon>metagenomes</taxon>
        <taxon>ecological metagenomes</taxon>
    </lineage>
</organism>
<reference evidence="1" key="1">
    <citation type="submission" date="2018-06" db="EMBL/GenBank/DDBJ databases">
        <authorList>
            <person name="Zhirakovskaya E."/>
        </authorList>
    </citation>
    <scope>NUCLEOTIDE SEQUENCE</scope>
</reference>
<proteinExistence type="predicted"/>
<accession>A0A3B0SQB6</accession>